<dbReference type="AlphaFoldDB" id="A0AAX6RIL6"/>
<evidence type="ECO:0000313" key="2">
    <source>
        <dbReference type="Proteomes" id="UP000694906"/>
    </source>
</evidence>
<evidence type="ECO:0000256" key="1">
    <source>
        <dbReference type="SAM" id="MobiDB-lite"/>
    </source>
</evidence>
<feature type="compositionally biased region" description="Gly residues" evidence="1">
    <location>
        <begin position="24"/>
        <end position="35"/>
    </location>
</feature>
<dbReference type="Proteomes" id="UP000694906">
    <property type="component" value="Unplaced"/>
</dbReference>
<reference evidence="3" key="1">
    <citation type="submission" date="2025-08" db="UniProtKB">
        <authorList>
            <consortium name="RefSeq"/>
        </authorList>
    </citation>
    <scope>IDENTIFICATION</scope>
</reference>
<dbReference type="GeneID" id="110345149"/>
<feature type="compositionally biased region" description="Basic residues" evidence="1">
    <location>
        <begin position="11"/>
        <end position="21"/>
    </location>
</feature>
<organism evidence="2 3">
    <name type="scientific">Heterocephalus glaber</name>
    <name type="common">Naked mole rat</name>
    <dbReference type="NCBI Taxonomy" id="10181"/>
    <lineage>
        <taxon>Eukaryota</taxon>
        <taxon>Metazoa</taxon>
        <taxon>Chordata</taxon>
        <taxon>Craniata</taxon>
        <taxon>Vertebrata</taxon>
        <taxon>Euteleostomi</taxon>
        <taxon>Mammalia</taxon>
        <taxon>Eutheria</taxon>
        <taxon>Euarchontoglires</taxon>
        <taxon>Glires</taxon>
        <taxon>Rodentia</taxon>
        <taxon>Hystricomorpha</taxon>
        <taxon>Bathyergidae</taxon>
        <taxon>Heterocephalus</taxon>
    </lineage>
</organism>
<name>A0AAX6RIL6_HETGA</name>
<proteinExistence type="predicted"/>
<evidence type="ECO:0000313" key="3">
    <source>
        <dbReference type="RefSeq" id="XP_021097181.1"/>
    </source>
</evidence>
<accession>A0AAX6RIL6</accession>
<feature type="region of interest" description="Disordered" evidence="1">
    <location>
        <begin position="1"/>
        <end position="82"/>
    </location>
</feature>
<sequence length="82" mass="8413">MSLRETAQRGQLRRSCRSRRARGAEGGGGGGGGGGRGDRAGPGARRGGSTRWPTLPGAEARPRDRKMDPLLLGGLHCPPPAG</sequence>
<dbReference type="RefSeq" id="XP_021097181.1">
    <property type="nucleotide sequence ID" value="XM_021241522.1"/>
</dbReference>
<keyword evidence="2" id="KW-1185">Reference proteome</keyword>
<protein>
    <submittedName>
        <fullName evidence="3">Serine/arginine-rich splicing factor 1-like</fullName>
    </submittedName>
</protein>
<gene>
    <name evidence="3" type="primary">LOC110345149</name>
</gene>
<feature type="compositionally biased region" description="Low complexity" evidence="1">
    <location>
        <begin position="41"/>
        <end position="51"/>
    </location>
</feature>